<proteinExistence type="predicted"/>
<dbReference type="EMBL" id="PDUG01000003">
    <property type="protein sequence ID" value="PIC40161.1"/>
    <property type="molecule type" value="Genomic_DNA"/>
</dbReference>
<dbReference type="Proteomes" id="UP000230233">
    <property type="component" value="Chromosome III"/>
</dbReference>
<keyword evidence="2" id="KW-1185">Reference proteome</keyword>
<accession>A0A2G5ULE7</accession>
<reference evidence="2" key="1">
    <citation type="submission" date="2017-10" db="EMBL/GenBank/DDBJ databases">
        <title>Rapid genome shrinkage in a self-fertile nematode reveals novel sperm competition proteins.</title>
        <authorList>
            <person name="Yin D."/>
            <person name="Schwarz E.M."/>
            <person name="Thomas C.G."/>
            <person name="Felde R.L."/>
            <person name="Korf I.F."/>
            <person name="Cutter A.D."/>
            <person name="Schartner C.M."/>
            <person name="Ralston E.J."/>
            <person name="Meyer B.J."/>
            <person name="Haag E.S."/>
        </authorList>
    </citation>
    <scope>NUCLEOTIDE SEQUENCE [LARGE SCALE GENOMIC DNA]</scope>
    <source>
        <strain evidence="2">JU1422</strain>
    </source>
</reference>
<sequence length="69" mass="7897">MPPSTLAEAEQFLRSSKIEESILERLGEMLVTKMDGHGLESLHFGVLGHGLKYTEHNTLFHSKKNYKKR</sequence>
<evidence type="ECO:0000313" key="1">
    <source>
        <dbReference type="EMBL" id="PIC40161.1"/>
    </source>
</evidence>
<evidence type="ECO:0000313" key="2">
    <source>
        <dbReference type="Proteomes" id="UP000230233"/>
    </source>
</evidence>
<gene>
    <name evidence="1" type="primary">Cnig_chr_III.g11606</name>
    <name evidence="1" type="ORF">B9Z55_011606</name>
</gene>
<dbReference type="AlphaFoldDB" id="A0A2G5ULE7"/>
<organism evidence="1 2">
    <name type="scientific">Caenorhabditis nigoni</name>
    <dbReference type="NCBI Taxonomy" id="1611254"/>
    <lineage>
        <taxon>Eukaryota</taxon>
        <taxon>Metazoa</taxon>
        <taxon>Ecdysozoa</taxon>
        <taxon>Nematoda</taxon>
        <taxon>Chromadorea</taxon>
        <taxon>Rhabditida</taxon>
        <taxon>Rhabditina</taxon>
        <taxon>Rhabditomorpha</taxon>
        <taxon>Rhabditoidea</taxon>
        <taxon>Rhabditidae</taxon>
        <taxon>Peloderinae</taxon>
        <taxon>Caenorhabditis</taxon>
    </lineage>
</organism>
<comment type="caution">
    <text evidence="1">The sequence shown here is derived from an EMBL/GenBank/DDBJ whole genome shotgun (WGS) entry which is preliminary data.</text>
</comment>
<protein>
    <submittedName>
        <fullName evidence="1">Uncharacterized protein</fullName>
    </submittedName>
</protein>
<name>A0A2G5ULE7_9PELO</name>